<dbReference type="AlphaFoldDB" id="M2QT68"/>
<evidence type="ECO:0000313" key="1">
    <source>
        <dbReference type="EMBL" id="EMD35240.1"/>
    </source>
</evidence>
<sequence length="85" mass="9559">MLLQREQNIQSGRFPAAHRFCVFRAGVAKEHAVRDDEDKDAVERIDGFGHVCGILRCICEIEEVHKGVERSVSRDGGRELLLEPG</sequence>
<evidence type="ECO:0000313" key="2">
    <source>
        <dbReference type="Proteomes" id="UP000016930"/>
    </source>
</evidence>
<accession>M2QT68</accession>
<dbReference type="EMBL" id="KB445800">
    <property type="protein sequence ID" value="EMD35240.1"/>
    <property type="molecule type" value="Genomic_DNA"/>
</dbReference>
<protein>
    <submittedName>
        <fullName evidence="1">Uncharacterized protein</fullName>
    </submittedName>
</protein>
<reference evidence="1 2" key="1">
    <citation type="journal article" date="2012" name="Proc. Natl. Acad. Sci. U.S.A.">
        <title>Comparative genomics of Ceriporiopsis subvermispora and Phanerochaete chrysosporium provide insight into selective ligninolysis.</title>
        <authorList>
            <person name="Fernandez-Fueyo E."/>
            <person name="Ruiz-Duenas F.J."/>
            <person name="Ferreira P."/>
            <person name="Floudas D."/>
            <person name="Hibbett D.S."/>
            <person name="Canessa P."/>
            <person name="Larrondo L.F."/>
            <person name="James T.Y."/>
            <person name="Seelenfreund D."/>
            <person name="Lobos S."/>
            <person name="Polanco R."/>
            <person name="Tello M."/>
            <person name="Honda Y."/>
            <person name="Watanabe T."/>
            <person name="Watanabe T."/>
            <person name="Ryu J.S."/>
            <person name="Kubicek C.P."/>
            <person name="Schmoll M."/>
            <person name="Gaskell J."/>
            <person name="Hammel K.E."/>
            <person name="St John F.J."/>
            <person name="Vanden Wymelenberg A."/>
            <person name="Sabat G."/>
            <person name="Splinter BonDurant S."/>
            <person name="Syed K."/>
            <person name="Yadav J.S."/>
            <person name="Doddapaneni H."/>
            <person name="Subramanian V."/>
            <person name="Lavin J.L."/>
            <person name="Oguiza J.A."/>
            <person name="Perez G."/>
            <person name="Pisabarro A.G."/>
            <person name="Ramirez L."/>
            <person name="Santoyo F."/>
            <person name="Master E."/>
            <person name="Coutinho P.M."/>
            <person name="Henrissat B."/>
            <person name="Lombard V."/>
            <person name="Magnuson J.K."/>
            <person name="Kuees U."/>
            <person name="Hori C."/>
            <person name="Igarashi K."/>
            <person name="Samejima M."/>
            <person name="Held B.W."/>
            <person name="Barry K.W."/>
            <person name="LaButti K.M."/>
            <person name="Lapidus A."/>
            <person name="Lindquist E.A."/>
            <person name="Lucas S.M."/>
            <person name="Riley R."/>
            <person name="Salamov A.A."/>
            <person name="Hoffmeister D."/>
            <person name="Schwenk D."/>
            <person name="Hadar Y."/>
            <person name="Yarden O."/>
            <person name="de Vries R.P."/>
            <person name="Wiebenga A."/>
            <person name="Stenlid J."/>
            <person name="Eastwood D."/>
            <person name="Grigoriev I.V."/>
            <person name="Berka R.M."/>
            <person name="Blanchette R.A."/>
            <person name="Kersten P."/>
            <person name="Martinez A.T."/>
            <person name="Vicuna R."/>
            <person name="Cullen D."/>
        </authorList>
    </citation>
    <scope>NUCLEOTIDE SEQUENCE [LARGE SCALE GENOMIC DNA]</scope>
    <source>
        <strain evidence="1 2">B</strain>
    </source>
</reference>
<dbReference type="HOGENOM" id="CLU_2512411_0_0_1"/>
<dbReference type="Proteomes" id="UP000016930">
    <property type="component" value="Unassembled WGS sequence"/>
</dbReference>
<keyword evidence="2" id="KW-1185">Reference proteome</keyword>
<gene>
    <name evidence="1" type="ORF">CERSUDRAFT_116051</name>
</gene>
<organism evidence="1 2">
    <name type="scientific">Ceriporiopsis subvermispora (strain B)</name>
    <name type="common">White-rot fungus</name>
    <name type="synonym">Gelatoporia subvermispora</name>
    <dbReference type="NCBI Taxonomy" id="914234"/>
    <lineage>
        <taxon>Eukaryota</taxon>
        <taxon>Fungi</taxon>
        <taxon>Dikarya</taxon>
        <taxon>Basidiomycota</taxon>
        <taxon>Agaricomycotina</taxon>
        <taxon>Agaricomycetes</taxon>
        <taxon>Polyporales</taxon>
        <taxon>Gelatoporiaceae</taxon>
        <taxon>Gelatoporia</taxon>
    </lineage>
</organism>
<name>M2QT68_CERS8</name>
<proteinExistence type="predicted"/>